<accession>A0A1Y1LFR6</accession>
<sequence>MENIQDLTDKEASERRNSNTEWLLTKCRITKPPPPKPATNPLQFIKVAPCPLFQKAHEQIKKVEEIKIMRQDMNDDAEEWQQNLDNWKSSRRKRQEHIIERVVEVKKIEQEGHDRSRRKSKTFSEMLEERNKRGQKLNILVYNDDENDLSDYGIGNTHSKSNGSKDADTDDSCSLLDDKDHMSDTQSQDTSNISNQSQSEDESLNLPSIDKENNFIDTKLLLNKDSSKAADISRKSDTVCNYDLNRSSVSQEPPRYTYEGAIQDYRSRIKLKTNIDDKFLQKPDYKKQAESQNIPKVDIYKRKEMFEVEKPLEIHHLESSTSRRLSEDFVNTQSIKDRLKSLEKCTEQPLKSVDKCASQVNSVKSRVVSLNKQTEEDSENNNSLSNSKSSKMQSPPKSISSYLNDNVNVKYKNRDWHVKDEVSERCSSPEAEMYMNQLNMFNRDLDAFLQKSHSSHNDLEDDCESCNYPSSNLSADIIGLSSDREDSGIHTADVSCSVSQADEPVDDSDLSSTTIPHCIEKLNKEKELQQVSGDDLLLKPDYSTTNSKALINKTREFLSSVRHQSDVDLATEKEHVASKPLPAASNKNTPFMDRETLIFPIQENVDVKRNVFCDSTFPLAPPKTTEPPKEKPPPPPPVLEDNLEHAPEDNLALLNSTKRLKKEIHIKRSSFLGLDEPTHEQLDPEIMLDKPPDINSFLQKESQLEKSFYKKLQGSRDNCLSEVESQDSGLESERGRLSSDTWCSSVCDLSTPTHGRQDSEQTNSEDEIMKKEREIIELIEKEEKSRDDYSTSMNNVQDTFNYSNNAAINQHFTKNYLPSSHNVDYTRSFNDEDSEVLKVEHELLQLEREELERRRDNIAFRENHSQKYLQNGRRSYENICDSTHVYPPYDNFNYRKSLPDLQHQDYHNSAPSELYFKTALNVQLQTHKSMPDIQQLYQKLTPEHKKSNSTPHNDKHLIVTHRKSMPELQFEKMVPIFNPPHLINRQPIIAGKPLKLPNKEQRDKGRYMMVESESTHFQHIKPGRPITRPGIHALSAVPKSRPLSNDNWIQPKCNLENKSKSYDQHWLYQEAELRRLEEQQRNSSPKRIGTPKKHIPEPIIETLTQRVQHRNDRYQPIRRPNNSSNEFAQHTYLNHPHTMGHASPLSYPPPATLEDSQGVMLSVSGKKKCSYCNNELGRGAAMIIESLCLFYHMECFKCCVCHTQLGDGLMGTDVRVRNQKLHCHNCYSSDDGVKFSCV</sequence>
<dbReference type="GO" id="GO:0001725">
    <property type="term" value="C:stress fiber"/>
    <property type="evidence" value="ECO:0007669"/>
    <property type="project" value="TreeGrafter"/>
</dbReference>
<proteinExistence type="predicted"/>
<feature type="region of interest" description="Disordered" evidence="6">
    <location>
        <begin position="110"/>
        <end position="129"/>
    </location>
</feature>
<evidence type="ECO:0000313" key="8">
    <source>
        <dbReference type="EMBL" id="JAV72499.1"/>
    </source>
</evidence>
<dbReference type="GO" id="GO:0051496">
    <property type="term" value="P:positive regulation of stress fiber assembly"/>
    <property type="evidence" value="ECO:0007669"/>
    <property type="project" value="TreeGrafter"/>
</dbReference>
<dbReference type="Pfam" id="PF15949">
    <property type="entry name" value="DUF4757"/>
    <property type="match status" value="1"/>
</dbReference>
<evidence type="ECO:0000259" key="7">
    <source>
        <dbReference type="PROSITE" id="PS50023"/>
    </source>
</evidence>
<reference evidence="8" key="1">
    <citation type="journal article" date="2016" name="Sci. Rep.">
        <title>Molecular characterization of firefly nuptial gifts: a multi-omics approach sheds light on postcopulatory sexual selection.</title>
        <authorList>
            <person name="Al-Wathiqui N."/>
            <person name="Fallon T.R."/>
            <person name="South A."/>
            <person name="Weng J.K."/>
            <person name="Lewis S.M."/>
        </authorList>
    </citation>
    <scope>NUCLEOTIDE SEQUENCE</scope>
</reference>
<dbReference type="EMBL" id="GEZM01057024">
    <property type="protein sequence ID" value="JAV72499.1"/>
    <property type="molecule type" value="Transcribed_RNA"/>
</dbReference>
<dbReference type="GO" id="GO:0046872">
    <property type="term" value="F:metal ion binding"/>
    <property type="evidence" value="ECO:0007669"/>
    <property type="project" value="UniProtKB-KW"/>
</dbReference>
<feature type="domain" description="LIM zinc-binding" evidence="7">
    <location>
        <begin position="1167"/>
        <end position="1233"/>
    </location>
</feature>
<evidence type="ECO:0000256" key="5">
    <source>
        <dbReference type="SAM" id="Coils"/>
    </source>
</evidence>
<keyword evidence="2 4" id="KW-0862">Zinc</keyword>
<evidence type="ECO:0000256" key="2">
    <source>
        <dbReference type="ARBA" id="ARBA00022833"/>
    </source>
</evidence>
<dbReference type="Gene3D" id="2.10.110.10">
    <property type="entry name" value="Cysteine Rich Protein"/>
    <property type="match status" value="1"/>
</dbReference>
<feature type="coiled-coil region" evidence="5">
    <location>
        <begin position="829"/>
        <end position="861"/>
    </location>
</feature>
<feature type="region of interest" description="Disordered" evidence="6">
    <location>
        <begin position="153"/>
        <end position="209"/>
    </location>
</feature>
<keyword evidence="1 4" id="KW-0479">Metal-binding</keyword>
<dbReference type="InterPro" id="IPR031865">
    <property type="entry name" value="DUF4757"/>
</dbReference>
<protein>
    <recommendedName>
        <fullName evidence="7">LIM zinc-binding domain-containing protein</fullName>
    </recommendedName>
</protein>
<dbReference type="SMART" id="SM00132">
    <property type="entry name" value="LIM"/>
    <property type="match status" value="1"/>
</dbReference>
<feature type="compositionally biased region" description="Polar residues" evidence="6">
    <location>
        <begin position="184"/>
        <end position="198"/>
    </location>
</feature>
<evidence type="ECO:0000256" key="3">
    <source>
        <dbReference type="ARBA" id="ARBA00023038"/>
    </source>
</evidence>
<dbReference type="PROSITE" id="PS00478">
    <property type="entry name" value="LIM_DOMAIN_1"/>
    <property type="match status" value="1"/>
</dbReference>
<dbReference type="Pfam" id="PF00412">
    <property type="entry name" value="LIM"/>
    <property type="match status" value="1"/>
</dbReference>
<feature type="compositionally biased region" description="Low complexity" evidence="6">
    <location>
        <begin position="380"/>
        <end position="401"/>
    </location>
</feature>
<dbReference type="PANTHER" id="PTHR15551">
    <property type="entry name" value="LIM DOMAIN ONLY 7"/>
    <property type="match status" value="1"/>
</dbReference>
<keyword evidence="3 4" id="KW-0440">LIM domain</keyword>
<dbReference type="PROSITE" id="PS50023">
    <property type="entry name" value="LIM_DOMAIN_2"/>
    <property type="match status" value="1"/>
</dbReference>
<evidence type="ECO:0000256" key="4">
    <source>
        <dbReference type="PROSITE-ProRule" id="PRU00125"/>
    </source>
</evidence>
<feature type="region of interest" description="Disordered" evidence="6">
    <location>
        <begin position="366"/>
        <end position="404"/>
    </location>
</feature>
<keyword evidence="5" id="KW-0175">Coiled coil</keyword>
<dbReference type="GO" id="GO:0051893">
    <property type="term" value="P:regulation of focal adhesion assembly"/>
    <property type="evidence" value="ECO:0007669"/>
    <property type="project" value="TreeGrafter"/>
</dbReference>
<dbReference type="AlphaFoldDB" id="A0A1Y1LFR6"/>
<feature type="region of interest" description="Disordered" evidence="6">
    <location>
        <begin position="618"/>
        <end position="643"/>
    </location>
</feature>
<organism evidence="8">
    <name type="scientific">Photinus pyralis</name>
    <name type="common">Common eastern firefly</name>
    <name type="synonym">Lampyris pyralis</name>
    <dbReference type="NCBI Taxonomy" id="7054"/>
    <lineage>
        <taxon>Eukaryota</taxon>
        <taxon>Metazoa</taxon>
        <taxon>Ecdysozoa</taxon>
        <taxon>Arthropoda</taxon>
        <taxon>Hexapoda</taxon>
        <taxon>Insecta</taxon>
        <taxon>Pterygota</taxon>
        <taxon>Neoptera</taxon>
        <taxon>Endopterygota</taxon>
        <taxon>Coleoptera</taxon>
        <taxon>Polyphaga</taxon>
        <taxon>Elateriformia</taxon>
        <taxon>Elateroidea</taxon>
        <taxon>Lampyridae</taxon>
        <taxon>Lampyrinae</taxon>
        <taxon>Photinus</taxon>
    </lineage>
</organism>
<evidence type="ECO:0000256" key="1">
    <source>
        <dbReference type="ARBA" id="ARBA00022723"/>
    </source>
</evidence>
<dbReference type="InterPro" id="IPR001781">
    <property type="entry name" value="Znf_LIM"/>
</dbReference>
<feature type="coiled-coil region" evidence="5">
    <location>
        <begin position="63"/>
        <end position="90"/>
    </location>
</feature>
<name>A0A1Y1LFR6_PHOPY</name>
<evidence type="ECO:0000256" key="6">
    <source>
        <dbReference type="SAM" id="MobiDB-lite"/>
    </source>
</evidence>
<dbReference type="GO" id="GO:0032034">
    <property type="term" value="F:myosin II head/neck binding"/>
    <property type="evidence" value="ECO:0007669"/>
    <property type="project" value="TreeGrafter"/>
</dbReference>
<dbReference type="PANTHER" id="PTHR15551:SF3">
    <property type="entry name" value="LIM AND CALPONIN HOMOLOGY DOMAINS-CONTAINING PROTEIN 1"/>
    <property type="match status" value="1"/>
</dbReference>
<dbReference type="CDD" id="cd08368">
    <property type="entry name" value="LIM"/>
    <property type="match status" value="1"/>
</dbReference>